<evidence type="ECO:0000259" key="5">
    <source>
        <dbReference type="Pfam" id="PF01555"/>
    </source>
</evidence>
<dbReference type="EC" id="2.1.1.-" evidence="4"/>
<dbReference type="InterPro" id="IPR002941">
    <property type="entry name" value="DNA_methylase_N4/N6"/>
</dbReference>
<evidence type="ECO:0000256" key="1">
    <source>
        <dbReference type="ARBA" id="ARBA00006594"/>
    </source>
</evidence>
<evidence type="ECO:0000313" key="6">
    <source>
        <dbReference type="EMBL" id="NJA87717.1"/>
    </source>
</evidence>
<evidence type="ECO:0000313" key="7">
    <source>
        <dbReference type="Proteomes" id="UP000720344"/>
    </source>
</evidence>
<evidence type="ECO:0000256" key="4">
    <source>
        <dbReference type="RuleBase" id="RU362026"/>
    </source>
</evidence>
<reference evidence="7" key="1">
    <citation type="submission" date="2020-03" db="EMBL/GenBank/DDBJ databases">
        <title>Whole-genome sequence of the purple nonsulfur bacterium Rhodocyclus tenuis DSM112.</title>
        <authorList>
            <person name="Kyndt J.A."/>
            <person name="Meyer T.E."/>
        </authorList>
    </citation>
    <scope>NUCLEOTIDE SEQUENCE [LARGE SCALE GENOMIC DNA]</scope>
    <source>
        <strain evidence="7">DSM 112</strain>
    </source>
</reference>
<dbReference type="Proteomes" id="UP000720344">
    <property type="component" value="Unassembled WGS sequence"/>
</dbReference>
<dbReference type="PRINTS" id="PR00508">
    <property type="entry name" value="S21N4MTFRASE"/>
</dbReference>
<dbReference type="Gene3D" id="3.40.50.150">
    <property type="entry name" value="Vaccinia Virus protein VP39"/>
    <property type="match status" value="1"/>
</dbReference>
<keyword evidence="7" id="KW-1185">Reference proteome</keyword>
<evidence type="ECO:0000256" key="2">
    <source>
        <dbReference type="ARBA" id="ARBA00022603"/>
    </source>
</evidence>
<protein>
    <recommendedName>
        <fullName evidence="4">Methyltransferase</fullName>
        <ecNumber evidence="4">2.1.1.-</ecNumber>
    </recommendedName>
</protein>
<keyword evidence="2" id="KW-0489">Methyltransferase</keyword>
<name>A0ABX0WD94_9RHOO</name>
<dbReference type="RefSeq" id="WP_153590614.1">
    <property type="nucleotide sequence ID" value="NZ_JAATWB010000001.1"/>
</dbReference>
<keyword evidence="3" id="KW-0808">Transferase</keyword>
<sequence>MQQAQKQQHNPLSNNQKHVRLAKADLHQGDCLAVIPHLDGFFDAVVTDPPYSSGGQSKGNRAASTGAKYLNTGSVQWPDFAGDSKDQRSYLHWSALWMGLCYEKLNPGGLIVVFSDWRQLPVTTDAIQASGFTWRGVGVWDKAGSARPYKGGFKAQTEFFVWGSKGPLVGDSYSPGLFRVQQKPGEKRHQVGKPLDLMEPLVAACGNRILDPFMGSGTTGVAAIGQGKEFSGIEVCDHYFQVAVDRIRER</sequence>
<dbReference type="SUPFAM" id="SSF53335">
    <property type="entry name" value="S-adenosyl-L-methionine-dependent methyltransferases"/>
    <property type="match status" value="1"/>
</dbReference>
<dbReference type="InterPro" id="IPR002052">
    <property type="entry name" value="DNA_methylase_N6_adenine_CS"/>
</dbReference>
<dbReference type="PROSITE" id="PS00092">
    <property type="entry name" value="N6_MTASE"/>
    <property type="match status" value="1"/>
</dbReference>
<evidence type="ECO:0000256" key="3">
    <source>
        <dbReference type="ARBA" id="ARBA00022679"/>
    </source>
</evidence>
<dbReference type="InterPro" id="IPR029063">
    <property type="entry name" value="SAM-dependent_MTases_sf"/>
</dbReference>
<dbReference type="InterPro" id="IPR001091">
    <property type="entry name" value="RM_Methyltransferase"/>
</dbReference>
<gene>
    <name evidence="6" type="ORF">HCX48_00555</name>
</gene>
<dbReference type="EMBL" id="JAATWB010000001">
    <property type="protein sequence ID" value="NJA87717.1"/>
    <property type="molecule type" value="Genomic_DNA"/>
</dbReference>
<comment type="similarity">
    <text evidence="1 4">Belongs to the N(4)/N(6)-methyltransferase family.</text>
</comment>
<proteinExistence type="inferred from homology"/>
<organism evidence="6 7">
    <name type="scientific">Rhodocyclus gracilis</name>
    <dbReference type="NCBI Taxonomy" id="2929842"/>
    <lineage>
        <taxon>Bacteria</taxon>
        <taxon>Pseudomonadati</taxon>
        <taxon>Pseudomonadota</taxon>
        <taxon>Betaproteobacteria</taxon>
        <taxon>Rhodocyclales</taxon>
        <taxon>Rhodocyclaceae</taxon>
        <taxon>Rhodocyclus</taxon>
    </lineage>
</organism>
<accession>A0ABX0WD94</accession>
<dbReference type="Pfam" id="PF01555">
    <property type="entry name" value="N6_N4_Mtase"/>
    <property type="match status" value="1"/>
</dbReference>
<comment type="caution">
    <text evidence="6">The sequence shown here is derived from an EMBL/GenBank/DDBJ whole genome shotgun (WGS) entry which is preliminary data.</text>
</comment>
<feature type="domain" description="DNA methylase N-4/N-6" evidence="5">
    <location>
        <begin position="43"/>
        <end position="244"/>
    </location>
</feature>